<dbReference type="SMART" id="SM00900">
    <property type="entry name" value="FMN_bind"/>
    <property type="match status" value="1"/>
</dbReference>
<dbReference type="GO" id="GO:0010181">
    <property type="term" value="F:FMN binding"/>
    <property type="evidence" value="ECO:0007669"/>
    <property type="project" value="InterPro"/>
</dbReference>
<dbReference type="PANTHER" id="PTHR36118:SF1">
    <property type="entry name" value="ION-TRANSLOCATING OXIDOREDUCTASE COMPLEX SUBUNIT G"/>
    <property type="match status" value="1"/>
</dbReference>
<keyword evidence="6" id="KW-1278">Translocase</keyword>
<evidence type="ECO:0000256" key="2">
    <source>
        <dbReference type="ARBA" id="ARBA00022553"/>
    </source>
</evidence>
<comment type="cofactor">
    <cofactor evidence="6">
        <name>FMN</name>
        <dbReference type="ChEBI" id="CHEBI:58210"/>
    </cofactor>
</comment>
<dbReference type="NCBIfam" id="TIGR01947">
    <property type="entry name" value="rnfG"/>
    <property type="match status" value="1"/>
</dbReference>
<comment type="subcellular location">
    <subcellularLocation>
        <location evidence="6">Cell membrane</location>
        <topology evidence="6">Single-pass membrane protein</topology>
    </subcellularLocation>
</comment>
<name>A0A940DP53_9BACT</name>
<comment type="subunit">
    <text evidence="6">The complex is composed of six subunits: RnfA, RnfB, RnfC, RnfD, RnfE and RnfG.</text>
</comment>
<feature type="region of interest" description="Disordered" evidence="7">
    <location>
        <begin position="193"/>
        <end position="229"/>
    </location>
</feature>
<evidence type="ECO:0000259" key="8">
    <source>
        <dbReference type="SMART" id="SM00900"/>
    </source>
</evidence>
<evidence type="ECO:0000256" key="3">
    <source>
        <dbReference type="ARBA" id="ARBA00022630"/>
    </source>
</evidence>
<feature type="domain" description="FMN-binding" evidence="8">
    <location>
        <begin position="93"/>
        <end position="180"/>
    </location>
</feature>
<evidence type="ECO:0000256" key="4">
    <source>
        <dbReference type="ARBA" id="ARBA00022643"/>
    </source>
</evidence>
<evidence type="ECO:0000256" key="6">
    <source>
        <dbReference type="HAMAP-Rule" id="MF_00479"/>
    </source>
</evidence>
<accession>A0A940DP53</accession>
<dbReference type="AlphaFoldDB" id="A0A940DP53"/>
<evidence type="ECO:0000313" key="9">
    <source>
        <dbReference type="EMBL" id="MBO8454544.1"/>
    </source>
</evidence>
<dbReference type="EC" id="7.-.-.-" evidence="6"/>
<comment type="similarity">
    <text evidence="6">Belongs to the RnfG family.</text>
</comment>
<dbReference type="GO" id="GO:0005886">
    <property type="term" value="C:plasma membrane"/>
    <property type="evidence" value="ECO:0007669"/>
    <property type="project" value="UniProtKB-SubCell"/>
</dbReference>
<keyword evidence="4 6" id="KW-0288">FMN</keyword>
<evidence type="ECO:0000256" key="5">
    <source>
        <dbReference type="ARBA" id="ARBA00022982"/>
    </source>
</evidence>
<keyword evidence="2 6" id="KW-0597">Phosphoprotein</keyword>
<feature type="compositionally biased region" description="Low complexity" evidence="7">
    <location>
        <begin position="203"/>
        <end position="229"/>
    </location>
</feature>
<dbReference type="PANTHER" id="PTHR36118">
    <property type="entry name" value="ION-TRANSLOCATING OXIDOREDUCTASE COMPLEX SUBUNIT G"/>
    <property type="match status" value="1"/>
</dbReference>
<gene>
    <name evidence="6" type="primary">rnfG</name>
    <name evidence="9" type="ORF">IAC07_07480</name>
</gene>
<keyword evidence="3 6" id="KW-0285">Flavoprotein</keyword>
<keyword evidence="5 6" id="KW-0249">Electron transport</keyword>
<keyword evidence="6" id="KW-1133">Transmembrane helix</keyword>
<keyword evidence="1 6" id="KW-0813">Transport</keyword>
<dbReference type="GO" id="GO:0022900">
    <property type="term" value="P:electron transport chain"/>
    <property type="evidence" value="ECO:0007669"/>
    <property type="project" value="UniProtKB-UniRule"/>
</dbReference>
<reference evidence="9" key="1">
    <citation type="submission" date="2020-10" db="EMBL/GenBank/DDBJ databases">
        <authorList>
            <person name="Gilroy R."/>
        </authorList>
    </citation>
    <scope>NUCLEOTIDE SEQUENCE</scope>
    <source>
        <strain evidence="9">F1-3629</strain>
    </source>
</reference>
<keyword evidence="6" id="KW-1003">Cell membrane</keyword>
<keyword evidence="6" id="KW-0812">Transmembrane</keyword>
<feature type="modified residue" description="FMN phosphoryl threonine" evidence="6">
    <location>
        <position position="163"/>
    </location>
</feature>
<comment type="function">
    <text evidence="6">Part of a membrane-bound complex that couples electron transfer with translocation of ions across the membrane.</text>
</comment>
<dbReference type="InterPro" id="IPR010209">
    <property type="entry name" value="Ion_transpt_RnfG/RsxG"/>
</dbReference>
<protein>
    <recommendedName>
        <fullName evidence="6">Ion-translocating oxidoreductase complex subunit G</fullName>
        <ecNumber evidence="6">7.-.-.-</ecNumber>
    </recommendedName>
    <alternativeName>
        <fullName evidence="6">Rnf electron transport complex subunit G</fullName>
    </alternativeName>
</protein>
<organism evidence="9 10">
    <name type="scientific">Candidatus Cryptobacteroides gallistercoris</name>
    <dbReference type="NCBI Taxonomy" id="2840765"/>
    <lineage>
        <taxon>Bacteria</taxon>
        <taxon>Pseudomonadati</taxon>
        <taxon>Bacteroidota</taxon>
        <taxon>Bacteroidia</taxon>
        <taxon>Bacteroidales</taxon>
        <taxon>Candidatus Cryptobacteroides</taxon>
    </lineage>
</organism>
<proteinExistence type="inferred from homology"/>
<evidence type="ECO:0000256" key="7">
    <source>
        <dbReference type="SAM" id="MobiDB-lite"/>
    </source>
</evidence>
<sequence length="229" mass="22881">MAIQSSLKNMVLSLGVICLVSSGLLAGVYALTKAPIEAAAEAKTNNAIRQVLPEFDGAPELKTIEADGGTISYYAASKGGEVIGYAVTASASGFSGPVSLMVGITADGIIYNTSVLSQSETPGLGAKCTEPAFADQFKNLNPAATKLAVKKDGGDIDAITASTITSRAYVAAVNNALAIYQAIVSGGVPDMSTGASVPTEDPAAQSAADTAAAQTAGDTAAAQTAEENK</sequence>
<dbReference type="Pfam" id="PF04205">
    <property type="entry name" value="FMN_bind"/>
    <property type="match status" value="1"/>
</dbReference>
<comment type="caution">
    <text evidence="9">The sequence shown here is derived from an EMBL/GenBank/DDBJ whole genome shotgun (WGS) entry which is preliminary data.</text>
</comment>
<dbReference type="EMBL" id="JADIMJ010000113">
    <property type="protein sequence ID" value="MBO8454544.1"/>
    <property type="molecule type" value="Genomic_DNA"/>
</dbReference>
<evidence type="ECO:0000256" key="1">
    <source>
        <dbReference type="ARBA" id="ARBA00022448"/>
    </source>
</evidence>
<evidence type="ECO:0000313" key="10">
    <source>
        <dbReference type="Proteomes" id="UP000771749"/>
    </source>
</evidence>
<dbReference type="HAMAP" id="MF_00479">
    <property type="entry name" value="RsxG_RnfG"/>
    <property type="match status" value="1"/>
</dbReference>
<dbReference type="GO" id="GO:0009055">
    <property type="term" value="F:electron transfer activity"/>
    <property type="evidence" value="ECO:0007669"/>
    <property type="project" value="InterPro"/>
</dbReference>
<reference evidence="9" key="2">
    <citation type="journal article" date="2021" name="PeerJ">
        <title>Extensive microbial diversity within the chicken gut microbiome revealed by metagenomics and culture.</title>
        <authorList>
            <person name="Gilroy R."/>
            <person name="Ravi A."/>
            <person name="Getino M."/>
            <person name="Pursley I."/>
            <person name="Horton D.L."/>
            <person name="Alikhan N.F."/>
            <person name="Baker D."/>
            <person name="Gharbi K."/>
            <person name="Hall N."/>
            <person name="Watson M."/>
            <person name="Adriaenssens E.M."/>
            <person name="Foster-Nyarko E."/>
            <person name="Jarju S."/>
            <person name="Secka A."/>
            <person name="Antonio M."/>
            <person name="Oren A."/>
            <person name="Chaudhuri R.R."/>
            <person name="La Ragione R."/>
            <person name="Hildebrand F."/>
            <person name="Pallen M.J."/>
        </authorList>
    </citation>
    <scope>NUCLEOTIDE SEQUENCE</scope>
    <source>
        <strain evidence="9">F1-3629</strain>
    </source>
</reference>
<dbReference type="InterPro" id="IPR007329">
    <property type="entry name" value="FMN-bd"/>
</dbReference>
<keyword evidence="6" id="KW-0472">Membrane</keyword>
<dbReference type="Proteomes" id="UP000771749">
    <property type="component" value="Unassembled WGS sequence"/>
</dbReference>